<feature type="domain" description="SnoaL-like" evidence="1">
    <location>
        <begin position="24"/>
        <end position="97"/>
    </location>
</feature>
<evidence type="ECO:0000259" key="1">
    <source>
        <dbReference type="Pfam" id="PF12680"/>
    </source>
</evidence>
<name>A0ABX1GH43_9GAMM</name>
<evidence type="ECO:0000313" key="3">
    <source>
        <dbReference type="Proteomes" id="UP000765845"/>
    </source>
</evidence>
<dbReference type="RefSeq" id="WP_168450395.1">
    <property type="nucleotide sequence ID" value="NZ_JAAWWK010000003.1"/>
</dbReference>
<sequence>MTETTNNGFGKSAQQASFQSGQFVAAGDKASWLALFADDAIVQDPVGVSPLDPSGEGHKGKAAIANFWDTLIAPGKISFDIVSSHPAGDECANVIHMGY</sequence>
<reference evidence="2 3" key="1">
    <citation type="submission" date="2020-04" db="EMBL/GenBank/DDBJ databases">
        <authorList>
            <person name="Yoon J."/>
        </authorList>
    </citation>
    <scope>NUCLEOTIDE SEQUENCE [LARGE SCALE GENOMIC DNA]</scope>
    <source>
        <strain evidence="2 3">KMU-166</strain>
    </source>
</reference>
<keyword evidence="3" id="KW-1185">Reference proteome</keyword>
<organism evidence="2 3">
    <name type="scientific">Spongiibacter thalassae</name>
    <dbReference type="NCBI Taxonomy" id="2721624"/>
    <lineage>
        <taxon>Bacteria</taxon>
        <taxon>Pseudomonadati</taxon>
        <taxon>Pseudomonadota</taxon>
        <taxon>Gammaproteobacteria</taxon>
        <taxon>Cellvibrionales</taxon>
        <taxon>Spongiibacteraceae</taxon>
        <taxon>Spongiibacter</taxon>
    </lineage>
</organism>
<dbReference type="Pfam" id="PF12680">
    <property type="entry name" value="SnoaL_2"/>
    <property type="match status" value="1"/>
</dbReference>
<dbReference type="InterPro" id="IPR032710">
    <property type="entry name" value="NTF2-like_dom_sf"/>
</dbReference>
<dbReference type="InterPro" id="IPR037401">
    <property type="entry name" value="SnoaL-like"/>
</dbReference>
<dbReference type="EMBL" id="JAAWWK010000003">
    <property type="protein sequence ID" value="NKI17858.1"/>
    <property type="molecule type" value="Genomic_DNA"/>
</dbReference>
<protein>
    <submittedName>
        <fullName evidence="2">SnoaL-like domain-containing protein</fullName>
    </submittedName>
</protein>
<dbReference type="SUPFAM" id="SSF54427">
    <property type="entry name" value="NTF2-like"/>
    <property type="match status" value="1"/>
</dbReference>
<dbReference type="Proteomes" id="UP000765845">
    <property type="component" value="Unassembled WGS sequence"/>
</dbReference>
<comment type="caution">
    <text evidence="2">The sequence shown here is derived from an EMBL/GenBank/DDBJ whole genome shotgun (WGS) entry which is preliminary data.</text>
</comment>
<proteinExistence type="predicted"/>
<dbReference type="Gene3D" id="3.10.450.50">
    <property type="match status" value="1"/>
</dbReference>
<accession>A0ABX1GH43</accession>
<gene>
    <name evidence="2" type="ORF">HCU74_10525</name>
</gene>
<evidence type="ECO:0000313" key="2">
    <source>
        <dbReference type="EMBL" id="NKI17858.1"/>
    </source>
</evidence>